<dbReference type="InterPro" id="IPR015422">
    <property type="entry name" value="PyrdxlP-dep_Trfase_small"/>
</dbReference>
<protein>
    <recommendedName>
        <fullName evidence="7">Aminotransferase class I/classII domain-containing protein</fullName>
    </recommendedName>
</protein>
<evidence type="ECO:0000313" key="6">
    <source>
        <dbReference type="EMBL" id="GAG19774.1"/>
    </source>
</evidence>
<dbReference type="AlphaFoldDB" id="X0VN05"/>
<gene>
    <name evidence="6" type="ORF">S01H1_58458</name>
</gene>
<dbReference type="GO" id="GO:0008483">
    <property type="term" value="F:transaminase activity"/>
    <property type="evidence" value="ECO:0007669"/>
    <property type="project" value="UniProtKB-KW"/>
</dbReference>
<organism evidence="6">
    <name type="scientific">marine sediment metagenome</name>
    <dbReference type="NCBI Taxonomy" id="412755"/>
    <lineage>
        <taxon>unclassified sequences</taxon>
        <taxon>metagenomes</taxon>
        <taxon>ecological metagenomes</taxon>
    </lineage>
</organism>
<dbReference type="PANTHER" id="PTHR46383">
    <property type="entry name" value="ASPARTATE AMINOTRANSFERASE"/>
    <property type="match status" value="1"/>
</dbReference>
<evidence type="ECO:0000256" key="3">
    <source>
        <dbReference type="ARBA" id="ARBA00022576"/>
    </source>
</evidence>
<dbReference type="InterPro" id="IPR015424">
    <property type="entry name" value="PyrdxlP-dep_Trfase"/>
</dbReference>
<reference evidence="6" key="1">
    <citation type="journal article" date="2014" name="Front. Microbiol.">
        <title>High frequency of phylogenetically diverse reductive dehalogenase-homologous genes in deep subseafloor sedimentary metagenomes.</title>
        <authorList>
            <person name="Kawai M."/>
            <person name="Futagami T."/>
            <person name="Toyoda A."/>
            <person name="Takaki Y."/>
            <person name="Nishi S."/>
            <person name="Hori S."/>
            <person name="Arai W."/>
            <person name="Tsubouchi T."/>
            <person name="Morono Y."/>
            <person name="Uchiyama I."/>
            <person name="Ito T."/>
            <person name="Fujiyama A."/>
            <person name="Inagaki F."/>
            <person name="Takami H."/>
        </authorList>
    </citation>
    <scope>NUCLEOTIDE SEQUENCE</scope>
    <source>
        <strain evidence="6">Expedition CK06-06</strain>
    </source>
</reference>
<proteinExistence type="inferred from homology"/>
<feature type="non-terminal residue" evidence="6">
    <location>
        <position position="1"/>
    </location>
</feature>
<dbReference type="EMBL" id="BARS01038189">
    <property type="protein sequence ID" value="GAG19774.1"/>
    <property type="molecule type" value="Genomic_DNA"/>
</dbReference>
<keyword evidence="5" id="KW-0663">Pyridoxal phosphate</keyword>
<dbReference type="SUPFAM" id="SSF53383">
    <property type="entry name" value="PLP-dependent transferases"/>
    <property type="match status" value="1"/>
</dbReference>
<accession>X0VN05</accession>
<dbReference type="GO" id="GO:0006520">
    <property type="term" value="P:amino acid metabolic process"/>
    <property type="evidence" value="ECO:0007669"/>
    <property type="project" value="InterPro"/>
</dbReference>
<comment type="cofactor">
    <cofactor evidence="1">
        <name>pyridoxal 5'-phosphate</name>
        <dbReference type="ChEBI" id="CHEBI:597326"/>
    </cofactor>
</comment>
<evidence type="ECO:0000256" key="2">
    <source>
        <dbReference type="ARBA" id="ARBA00007441"/>
    </source>
</evidence>
<evidence type="ECO:0008006" key="7">
    <source>
        <dbReference type="Google" id="ProtNLM"/>
    </source>
</evidence>
<dbReference type="PANTHER" id="PTHR46383:SF1">
    <property type="entry name" value="ASPARTATE AMINOTRANSFERASE"/>
    <property type="match status" value="1"/>
</dbReference>
<dbReference type="InterPro" id="IPR050596">
    <property type="entry name" value="AspAT/PAT-like"/>
</dbReference>
<comment type="similarity">
    <text evidence="2">Belongs to the class-I pyridoxal-phosphate-dependent aminotransferase family.</text>
</comment>
<evidence type="ECO:0000256" key="1">
    <source>
        <dbReference type="ARBA" id="ARBA00001933"/>
    </source>
</evidence>
<dbReference type="Gene3D" id="3.90.1150.10">
    <property type="entry name" value="Aspartate Aminotransferase, domain 1"/>
    <property type="match status" value="1"/>
</dbReference>
<keyword evidence="3" id="KW-0032">Aminotransferase</keyword>
<sequence>IHGRLNKIEGISALLPKGAFYIFANVTGACEKLNLKNSLELQNYFLEQLDVAVLSRIYFGNTNPEEKEEYIRFSYCISRENIIKGMDRIEKALS</sequence>
<keyword evidence="4" id="KW-0808">Transferase</keyword>
<comment type="caution">
    <text evidence="6">The sequence shown here is derived from an EMBL/GenBank/DDBJ whole genome shotgun (WGS) entry which is preliminary data.</text>
</comment>
<evidence type="ECO:0000256" key="5">
    <source>
        <dbReference type="ARBA" id="ARBA00022898"/>
    </source>
</evidence>
<name>X0VN05_9ZZZZ</name>
<evidence type="ECO:0000256" key="4">
    <source>
        <dbReference type="ARBA" id="ARBA00022679"/>
    </source>
</evidence>